<reference evidence="2" key="1">
    <citation type="submission" date="2018-05" db="EMBL/GenBank/DDBJ databases">
        <authorList>
            <person name="Lanie J.A."/>
            <person name="Ng W.-L."/>
            <person name="Kazmierczak K.M."/>
            <person name="Andrzejewski T.M."/>
            <person name="Davidsen T.M."/>
            <person name="Wayne K.J."/>
            <person name="Tettelin H."/>
            <person name="Glass J.I."/>
            <person name="Rusch D."/>
            <person name="Podicherti R."/>
            <person name="Tsui H.-C.T."/>
            <person name="Winkler M.E."/>
        </authorList>
    </citation>
    <scope>NUCLEOTIDE SEQUENCE</scope>
</reference>
<accession>A0A383BT19</accession>
<feature type="non-terminal residue" evidence="2">
    <location>
        <position position="54"/>
    </location>
</feature>
<protein>
    <submittedName>
        <fullName evidence="2">Uncharacterized protein</fullName>
    </submittedName>
</protein>
<feature type="non-terminal residue" evidence="2">
    <location>
        <position position="1"/>
    </location>
</feature>
<organism evidence="2">
    <name type="scientific">marine metagenome</name>
    <dbReference type="NCBI Taxonomy" id="408172"/>
    <lineage>
        <taxon>unclassified sequences</taxon>
        <taxon>metagenomes</taxon>
        <taxon>ecological metagenomes</taxon>
    </lineage>
</organism>
<proteinExistence type="predicted"/>
<evidence type="ECO:0000313" key="2">
    <source>
        <dbReference type="EMBL" id="SVE22963.1"/>
    </source>
</evidence>
<gene>
    <name evidence="2" type="ORF">METZ01_LOCUS475817</name>
</gene>
<name>A0A383BT19_9ZZZZ</name>
<dbReference type="AlphaFoldDB" id="A0A383BT19"/>
<sequence length="54" mass="5815">VNNVGGGQIAGTREAGDDPPVRKKKPPILARGKLPGMRTRFKKGADFITNLKKN</sequence>
<feature type="region of interest" description="Disordered" evidence="1">
    <location>
        <begin position="1"/>
        <end position="33"/>
    </location>
</feature>
<evidence type="ECO:0000256" key="1">
    <source>
        <dbReference type="SAM" id="MobiDB-lite"/>
    </source>
</evidence>
<dbReference type="EMBL" id="UINC01202935">
    <property type="protein sequence ID" value="SVE22963.1"/>
    <property type="molecule type" value="Genomic_DNA"/>
</dbReference>